<feature type="chain" id="PRO_5043605033" description="Lipoprotein" evidence="1">
    <location>
        <begin position="26"/>
        <end position="132"/>
    </location>
</feature>
<keyword evidence="1" id="KW-0732">Signal</keyword>
<dbReference type="EMBL" id="CP146203">
    <property type="protein sequence ID" value="XBH20266.1"/>
    <property type="molecule type" value="Genomic_DNA"/>
</dbReference>
<organism evidence="2">
    <name type="scientific">Jonesiaceae bacterium BS-20</name>
    <dbReference type="NCBI Taxonomy" id="3120821"/>
    <lineage>
        <taxon>Bacteria</taxon>
        <taxon>Bacillati</taxon>
        <taxon>Actinomycetota</taxon>
        <taxon>Actinomycetes</taxon>
        <taxon>Micrococcales</taxon>
        <taxon>Jonesiaceae</taxon>
    </lineage>
</organism>
<dbReference type="AlphaFoldDB" id="A0AAU7DU29"/>
<protein>
    <recommendedName>
        <fullName evidence="3">Lipoprotein</fullName>
    </recommendedName>
</protein>
<evidence type="ECO:0000313" key="2">
    <source>
        <dbReference type="EMBL" id="XBH20266.1"/>
    </source>
</evidence>
<evidence type="ECO:0008006" key="3">
    <source>
        <dbReference type="Google" id="ProtNLM"/>
    </source>
</evidence>
<accession>A0AAU7DU29</accession>
<proteinExistence type="predicted"/>
<sequence>MKKTTLFGAAAVALLFLSACSGGSAANGAEVTVEISEASMDADIGGDIGEQGFNSEVKDGVVILDTAGSSTCPPTIASGTYADGVLKLEREKYEPTQPCTMDYRTFRQEISLSDGAKFPDDVKVEVAAQVIE</sequence>
<feature type="signal peptide" evidence="1">
    <location>
        <begin position="1"/>
        <end position="25"/>
    </location>
</feature>
<gene>
    <name evidence="2" type="ORF">V5R04_08365</name>
</gene>
<dbReference type="PROSITE" id="PS51257">
    <property type="entry name" value="PROKAR_LIPOPROTEIN"/>
    <property type="match status" value="1"/>
</dbReference>
<name>A0AAU7DU29_9MICO</name>
<reference evidence="2" key="1">
    <citation type="submission" date="2024-02" db="EMBL/GenBank/DDBJ databases">
        <title>Tomenella chthoni gen. nov. sp. nov., a member of the family Jonesiaceae isolated from bat guano.</title>
        <authorList>
            <person name="Miller S.L."/>
            <person name="King J."/>
            <person name="Sankaranarayanan K."/>
            <person name="Lawson P.A."/>
        </authorList>
    </citation>
    <scope>NUCLEOTIDE SEQUENCE</scope>
    <source>
        <strain evidence="2">BS-20</strain>
    </source>
</reference>
<evidence type="ECO:0000256" key="1">
    <source>
        <dbReference type="SAM" id="SignalP"/>
    </source>
</evidence>